<dbReference type="Pfam" id="PF05685">
    <property type="entry name" value="Uma2"/>
    <property type="match status" value="1"/>
</dbReference>
<evidence type="ECO:0000313" key="2">
    <source>
        <dbReference type="EMBL" id="KAA8475702.1"/>
    </source>
</evidence>
<dbReference type="RefSeq" id="WP_141816234.1">
    <property type="nucleotide sequence ID" value="NZ_VFPL01000001.1"/>
</dbReference>
<gene>
    <name evidence="2" type="ORF">F1649_21135</name>
</gene>
<dbReference type="PANTHER" id="PTHR36558:SF1">
    <property type="entry name" value="RESTRICTION ENDONUCLEASE DOMAIN-CONTAINING PROTEIN-RELATED"/>
    <property type="match status" value="1"/>
</dbReference>
<dbReference type="InterPro" id="IPR012296">
    <property type="entry name" value="Nuclease_put_TT1808"/>
</dbReference>
<evidence type="ECO:0000313" key="3">
    <source>
        <dbReference type="Proteomes" id="UP000322918"/>
    </source>
</evidence>
<comment type="caution">
    <text evidence="2">The sequence shown here is derived from an EMBL/GenBank/DDBJ whole genome shotgun (WGS) entry which is preliminary data.</text>
</comment>
<dbReference type="AlphaFoldDB" id="A0A5M9GM21"/>
<dbReference type="InterPro" id="IPR011335">
    <property type="entry name" value="Restrct_endonuc-II-like"/>
</dbReference>
<dbReference type="Proteomes" id="UP000322918">
    <property type="component" value="Unassembled WGS sequence"/>
</dbReference>
<protein>
    <submittedName>
        <fullName evidence="2">Uma2 family endonuclease</fullName>
    </submittedName>
</protein>
<evidence type="ECO:0000259" key="1">
    <source>
        <dbReference type="Pfam" id="PF05685"/>
    </source>
</evidence>
<proteinExistence type="predicted"/>
<accession>A0A5M9GM21</accession>
<dbReference type="InterPro" id="IPR008538">
    <property type="entry name" value="Uma2"/>
</dbReference>
<dbReference type="Gene3D" id="3.90.1570.10">
    <property type="entry name" value="tt1808, chain A"/>
    <property type="match status" value="1"/>
</dbReference>
<sequence>MELHEPAIAYNKGRMTVNEYLDLENVSSEKHEYYNGEVFAMAGKGRRHNVIFKNIYGELAYRLKGHRCQPYGSTLRIHIPQNSSYTYPDISILCKSLTEQGDNEPVSGPTVLIEVLSPSTKSYDRGVKFKLYRDIPELREYILIDSESVNVERFCINSNGNWELHEHNTSDAQLTIQTVGIKLSLKEIYEGIEL</sequence>
<dbReference type="CDD" id="cd06260">
    <property type="entry name" value="DUF820-like"/>
    <property type="match status" value="1"/>
</dbReference>
<dbReference type="EMBL" id="VWNE01000050">
    <property type="protein sequence ID" value="KAA8475702.1"/>
    <property type="molecule type" value="Genomic_DNA"/>
</dbReference>
<feature type="domain" description="Putative restriction endonuclease" evidence="1">
    <location>
        <begin position="18"/>
        <end position="183"/>
    </location>
</feature>
<dbReference type="GO" id="GO:0004519">
    <property type="term" value="F:endonuclease activity"/>
    <property type="evidence" value="ECO:0007669"/>
    <property type="project" value="UniProtKB-KW"/>
</dbReference>
<keyword evidence="2" id="KW-0255">Endonuclease</keyword>
<keyword evidence="2" id="KW-0540">Nuclease</keyword>
<name>A0A5M9GM21_9SPHI</name>
<dbReference type="PANTHER" id="PTHR36558">
    <property type="entry name" value="GLR1098 PROTEIN"/>
    <property type="match status" value="1"/>
</dbReference>
<dbReference type="SUPFAM" id="SSF52980">
    <property type="entry name" value="Restriction endonuclease-like"/>
    <property type="match status" value="1"/>
</dbReference>
<dbReference type="OrthoDB" id="668969at2"/>
<reference evidence="2 3" key="1">
    <citation type="submission" date="2019-09" db="EMBL/GenBank/DDBJ databases">
        <title>Pararcticibacter amylolyticus gen. nov., sp. nov., isolated from a rottenly hemp rope, and reclassification of Pedobacter tournemirensis as Pararcticibacter tournemirensis comb. nov.</title>
        <authorList>
            <person name="Cai Y."/>
        </authorList>
    </citation>
    <scope>NUCLEOTIDE SEQUENCE [LARGE SCALE GENOMIC DNA]</scope>
    <source>
        <strain evidence="2 3">TF5-37.2-LB10</strain>
    </source>
</reference>
<organism evidence="2 3">
    <name type="scientific">Arcticibacter tournemirensis</name>
    <dbReference type="NCBI Taxonomy" id="699437"/>
    <lineage>
        <taxon>Bacteria</taxon>
        <taxon>Pseudomonadati</taxon>
        <taxon>Bacteroidota</taxon>
        <taxon>Sphingobacteriia</taxon>
        <taxon>Sphingobacteriales</taxon>
        <taxon>Sphingobacteriaceae</taxon>
        <taxon>Arcticibacter</taxon>
    </lineage>
</organism>
<keyword evidence="3" id="KW-1185">Reference proteome</keyword>
<keyword evidence="2" id="KW-0378">Hydrolase</keyword>